<feature type="region of interest" description="Disordered" evidence="1">
    <location>
        <begin position="1098"/>
        <end position="1237"/>
    </location>
</feature>
<feature type="compositionally biased region" description="Basic residues" evidence="1">
    <location>
        <begin position="123"/>
        <end position="136"/>
    </location>
</feature>
<feature type="compositionally biased region" description="Polar residues" evidence="1">
    <location>
        <begin position="469"/>
        <end position="478"/>
    </location>
</feature>
<feature type="region of interest" description="Disordered" evidence="1">
    <location>
        <begin position="1"/>
        <end position="247"/>
    </location>
</feature>
<feature type="region of interest" description="Disordered" evidence="1">
    <location>
        <begin position="922"/>
        <end position="977"/>
    </location>
</feature>
<reference evidence="2" key="2">
    <citation type="submission" date="2014-01" db="EMBL/GenBank/DDBJ databases">
        <title>Evolution of pathogenesis and genome organization in the Tremellales.</title>
        <authorList>
            <person name="Cuomo C."/>
            <person name="Litvintseva A."/>
            <person name="Heitman J."/>
            <person name="Chen Y."/>
            <person name="Sun S."/>
            <person name="Springer D."/>
            <person name="Dromer F."/>
            <person name="Young S."/>
            <person name="Zeng Q."/>
            <person name="Chapman S."/>
            <person name="Gujja S."/>
            <person name="Saif S."/>
            <person name="Birren B."/>
        </authorList>
    </citation>
    <scope>NUCLEOTIDE SEQUENCE</scope>
    <source>
        <strain evidence="2">CBS 10118</strain>
    </source>
</reference>
<name>A0A1B9GAI5_9TREE</name>
<feature type="compositionally biased region" description="Basic and acidic residues" evidence="1">
    <location>
        <begin position="347"/>
        <end position="359"/>
    </location>
</feature>
<feature type="compositionally biased region" description="Basic and acidic residues" evidence="1">
    <location>
        <begin position="1327"/>
        <end position="1347"/>
    </location>
</feature>
<feature type="compositionally biased region" description="Basic and acidic residues" evidence="1">
    <location>
        <begin position="491"/>
        <end position="504"/>
    </location>
</feature>
<protein>
    <submittedName>
        <fullName evidence="2">Uncharacterized protein</fullName>
    </submittedName>
</protein>
<dbReference type="VEuPathDB" id="FungiDB:I302_02885"/>
<feature type="compositionally biased region" description="Acidic residues" evidence="1">
    <location>
        <begin position="558"/>
        <end position="568"/>
    </location>
</feature>
<feature type="compositionally biased region" description="Polar residues" evidence="1">
    <location>
        <begin position="1292"/>
        <end position="1310"/>
    </location>
</feature>
<feature type="compositionally biased region" description="Acidic residues" evidence="1">
    <location>
        <begin position="288"/>
        <end position="299"/>
    </location>
</feature>
<feature type="compositionally biased region" description="Polar residues" evidence="1">
    <location>
        <begin position="1098"/>
        <end position="1119"/>
    </location>
</feature>
<feature type="compositionally biased region" description="Basic residues" evidence="1">
    <location>
        <begin position="410"/>
        <end position="432"/>
    </location>
</feature>
<feature type="compositionally biased region" description="Basic and acidic residues" evidence="1">
    <location>
        <begin position="165"/>
        <end position="177"/>
    </location>
</feature>
<evidence type="ECO:0000313" key="2">
    <source>
        <dbReference type="EMBL" id="OCF28034.1"/>
    </source>
</evidence>
<organism evidence="2">
    <name type="scientific">Kwoniella bestiolae CBS 10118</name>
    <dbReference type="NCBI Taxonomy" id="1296100"/>
    <lineage>
        <taxon>Eukaryota</taxon>
        <taxon>Fungi</taxon>
        <taxon>Dikarya</taxon>
        <taxon>Basidiomycota</taxon>
        <taxon>Agaricomycotina</taxon>
        <taxon>Tremellomycetes</taxon>
        <taxon>Tremellales</taxon>
        <taxon>Cryptococcaceae</taxon>
        <taxon>Kwoniella</taxon>
    </lineage>
</organism>
<feature type="compositionally biased region" description="Basic and acidic residues" evidence="1">
    <location>
        <begin position="948"/>
        <end position="963"/>
    </location>
</feature>
<feature type="region of interest" description="Disordered" evidence="1">
    <location>
        <begin position="1288"/>
        <end position="1406"/>
    </location>
</feature>
<feature type="compositionally biased region" description="Polar residues" evidence="1">
    <location>
        <begin position="42"/>
        <end position="54"/>
    </location>
</feature>
<feature type="compositionally biased region" description="Basic and acidic residues" evidence="1">
    <location>
        <begin position="1123"/>
        <end position="1136"/>
    </location>
</feature>
<proteinExistence type="predicted"/>
<feature type="compositionally biased region" description="Polar residues" evidence="1">
    <location>
        <begin position="1020"/>
        <end position="1058"/>
    </location>
</feature>
<accession>A0A1B9GAI5</accession>
<feature type="compositionally biased region" description="Polar residues" evidence="1">
    <location>
        <begin position="927"/>
        <end position="947"/>
    </location>
</feature>
<feature type="compositionally biased region" description="Basic and acidic residues" evidence="1">
    <location>
        <begin position="59"/>
        <end position="76"/>
    </location>
</feature>
<evidence type="ECO:0000256" key="1">
    <source>
        <dbReference type="SAM" id="MobiDB-lite"/>
    </source>
</evidence>
<dbReference type="EMBL" id="KI894019">
    <property type="protein sequence ID" value="OCF28034.1"/>
    <property type="molecule type" value="Genomic_DNA"/>
</dbReference>
<feature type="compositionally biased region" description="Basic and acidic residues" evidence="1">
    <location>
        <begin position="1372"/>
        <end position="1389"/>
    </location>
</feature>
<feature type="region of interest" description="Disordered" evidence="1">
    <location>
        <begin position="1003"/>
        <end position="1071"/>
    </location>
</feature>
<feature type="compositionally biased region" description="Polar residues" evidence="1">
    <location>
        <begin position="1152"/>
        <end position="1165"/>
    </location>
</feature>
<gene>
    <name evidence="2" type="ORF">I302_02885</name>
</gene>
<reference evidence="2" key="1">
    <citation type="submission" date="2013-07" db="EMBL/GenBank/DDBJ databases">
        <title>The Genome Sequence of Cryptococcus bestiolae CBS10118.</title>
        <authorList>
            <consortium name="The Broad Institute Genome Sequencing Platform"/>
            <person name="Cuomo C."/>
            <person name="Litvintseva A."/>
            <person name="Chen Y."/>
            <person name="Heitman J."/>
            <person name="Sun S."/>
            <person name="Springer D."/>
            <person name="Dromer F."/>
            <person name="Young S.K."/>
            <person name="Zeng Q."/>
            <person name="Gargeya S."/>
            <person name="Fitzgerald M."/>
            <person name="Abouelleil A."/>
            <person name="Alvarado L."/>
            <person name="Berlin A.M."/>
            <person name="Chapman S.B."/>
            <person name="Dewar J."/>
            <person name="Goldberg J."/>
            <person name="Griggs A."/>
            <person name="Gujja S."/>
            <person name="Hansen M."/>
            <person name="Howarth C."/>
            <person name="Imamovic A."/>
            <person name="Larimer J."/>
            <person name="McCowan C."/>
            <person name="Murphy C."/>
            <person name="Pearson M."/>
            <person name="Priest M."/>
            <person name="Roberts A."/>
            <person name="Saif S."/>
            <person name="Shea T."/>
            <person name="Sykes S."/>
            <person name="Wortman J."/>
            <person name="Nusbaum C."/>
            <person name="Birren B."/>
        </authorList>
    </citation>
    <scope>NUCLEOTIDE SEQUENCE [LARGE SCALE GENOMIC DNA]</scope>
    <source>
        <strain evidence="2">CBS 10118</strain>
    </source>
</reference>
<feature type="region of interest" description="Disordered" evidence="1">
    <location>
        <begin position="281"/>
        <end position="587"/>
    </location>
</feature>
<dbReference type="OrthoDB" id="2565123at2759"/>
<feature type="compositionally biased region" description="Acidic residues" evidence="1">
    <location>
        <begin position="1175"/>
        <end position="1185"/>
    </location>
</feature>
<feature type="compositionally biased region" description="Basic and acidic residues" evidence="1">
    <location>
        <begin position="7"/>
        <end position="27"/>
    </location>
</feature>
<feature type="compositionally biased region" description="Low complexity" evidence="1">
    <location>
        <begin position="98"/>
        <end position="122"/>
    </location>
</feature>
<sequence>MPSWSTRPKDDGVKKVESEKGEGKEAIVPKNSKSTSVRKDSSLSGSTKQFTKALSESEVEGRRKESTGQMEKESRRQAGHYGLLDAVTPRPPPPPAPTQQSSSSSRKTSSLSFTKSAPSSATSKKRGGRRGKTKKVEKKEEHDEDGEWDENGFWKSTPKPPTQPEEERGIDIGKEKAEEEVDELEDTQITPSNKGNGKEIPTSSPSPPPTKLRTPSFPHAALEPQIVDETSLPLPPPQSRLERLKDPDFLLSQNARNDISDQIKFHTDAKGKTNEPLFLAVSLSPDTDREEETEEEIELVESPIQRPTTRRQSFRLDTTDDEDMGPGSQDSPPPPSLGRREGKRKGEKREGGKRQDKGKEKRAKVVYSDTEVSDSNEADILVPDSNPQQVQPARHFGIEITPFVNNSPSYHRKEKSRSSRKTKRYGKGRSHAYQHGNPLPTARSQTFALTPPPAAQITSSYRGAKRKGSTSIWRDSSPSPSPEQDAVDGFDTGHEMGYDTEPPRNSKKRKRWARNGPPPDQRLFGLFGEEEDEPPRYRHKRGRTPKYPFTTVFKWANDENEDEEEYDPDTARRRKKRRRKEIEKRHRFNAKNEPRLQMTRDRSCQVRIQNYMGKIRQTLTLPKKPLHDSKPVRRKAYKRMQGVPLYACKSLDTISYSDYVARYRRSPRSSSSASRPSGNRIDELIYAGRKARFEAGIRRQRPVFREVTPKLPLVPLIPAPDDPQAEDEIVVEPSQKPMRRRGSSIGNPLIPKNVPRLRFTKNELPSNQENTNTNSSERTEVTGTSMLGHHFAMPPSRQNRRREMPHAFRRTTTTPLVLSQDRDLILSDDTPETSARNPQNHYEYEDPIIQYTQNSQVDVGEYDGLIEVHSDRLAGIFSRSPAFGATPSVSPPERLSEAYRKLDGMYTQDMSRRDPLQPFMENVALPPSQSRDSALQPLSQSDATPARQNEDPHQPTEDDHQDQVMEDDEVPPPPSSQINWEWYAAHIPASEFDQLDDMIAQQEEERKVRKAKRSRDTSEQAKSTEVSRQASQTENPITPSRNDAKTTNEPQKSLQEIQRISPHPAKSDSARRMTAMEITQHLLERPLDPSIAQSLNKTFVNTSSPGNSADRPSTSTNTSRKARREERAKRVYDKRLKEKKRMQKEKEKERQTTLNFNSRPSTSRNALAEVPVPSETEEEEEIEEIEPPRQPAKSHQKRRLTLSEAYRNIHPPPSPQPRLKSRASGPPRYSLDNIPVVKNFKDARSPSVKALQERNTRVSQEALSRVFRPPITGIESPEEEDIEAAVYEPTEVSRSNTQNPPSRRVSTTNVRKLGTENPGPHIKAWRSRVDGTSDPNIHVDQEGRERNQGGNPFEENLRMFEPSVDASSVADSMRHHDGNVNGRGREMRRNGKRYASGGSWVDSQDM</sequence>